<keyword evidence="11 16" id="KW-0472">Membrane</keyword>
<evidence type="ECO:0000259" key="17">
    <source>
        <dbReference type="Pfam" id="PF01794"/>
    </source>
</evidence>
<keyword evidence="8 16" id="KW-1133">Transmembrane helix</keyword>
<dbReference type="AlphaFoldDB" id="A0AAV5RUH5"/>
<dbReference type="InterPro" id="IPR039261">
    <property type="entry name" value="FNR_nucleotide-bd"/>
</dbReference>
<feature type="region of interest" description="Disordered" evidence="15">
    <location>
        <begin position="1"/>
        <end position="26"/>
    </location>
</feature>
<dbReference type="CDD" id="cd06186">
    <property type="entry name" value="NOX_Duox_like_FAD_NADP"/>
    <property type="match status" value="1"/>
</dbReference>
<evidence type="ECO:0000256" key="11">
    <source>
        <dbReference type="ARBA" id="ARBA00023136"/>
    </source>
</evidence>
<evidence type="ECO:0000256" key="1">
    <source>
        <dbReference type="ARBA" id="ARBA00004141"/>
    </source>
</evidence>
<dbReference type="InterPro" id="IPR013130">
    <property type="entry name" value="Fe3_Rdtase_TM_dom"/>
</dbReference>
<dbReference type="PANTHER" id="PTHR11972">
    <property type="entry name" value="NADPH OXIDASE"/>
    <property type="match status" value="1"/>
</dbReference>
<proteinExistence type="inferred from homology"/>
<dbReference type="Gene3D" id="3.40.50.80">
    <property type="entry name" value="Nucleotide-binding domain of ferredoxin-NADP reductase (FNR) module"/>
    <property type="match status" value="1"/>
</dbReference>
<dbReference type="GO" id="GO:0033215">
    <property type="term" value="P:reductive iron assimilation"/>
    <property type="evidence" value="ECO:0007669"/>
    <property type="project" value="TreeGrafter"/>
</dbReference>
<feature type="transmembrane region" description="Helical" evidence="16">
    <location>
        <begin position="150"/>
        <end position="168"/>
    </location>
</feature>
<keyword evidence="6" id="KW-0521">NADP</keyword>
<dbReference type="Pfam" id="PF08022">
    <property type="entry name" value="FAD_binding_8"/>
    <property type="match status" value="1"/>
</dbReference>
<dbReference type="Proteomes" id="UP001377567">
    <property type="component" value="Unassembled WGS sequence"/>
</dbReference>
<evidence type="ECO:0000256" key="10">
    <source>
        <dbReference type="ARBA" id="ARBA00023065"/>
    </source>
</evidence>
<dbReference type="SFLD" id="SFLDG01168">
    <property type="entry name" value="Ferric_reductase_subgroup_(FRE"/>
    <property type="match status" value="1"/>
</dbReference>
<keyword evidence="7" id="KW-0249">Electron transport</keyword>
<protein>
    <recommendedName>
        <fullName evidence="14">Probable metalloreductase AIM14</fullName>
    </recommendedName>
</protein>
<keyword evidence="4 16" id="KW-0812">Transmembrane</keyword>
<evidence type="ECO:0000256" key="3">
    <source>
        <dbReference type="ARBA" id="ARBA00022630"/>
    </source>
</evidence>
<dbReference type="SFLD" id="SFLDS00052">
    <property type="entry name" value="Ferric_Reductase_Domain"/>
    <property type="match status" value="1"/>
</dbReference>
<evidence type="ECO:0000256" key="12">
    <source>
        <dbReference type="ARBA" id="ARBA00037386"/>
    </source>
</evidence>
<evidence type="ECO:0000256" key="8">
    <source>
        <dbReference type="ARBA" id="ARBA00022989"/>
    </source>
</evidence>
<keyword evidence="5" id="KW-0274">FAD</keyword>
<evidence type="ECO:0000256" key="13">
    <source>
        <dbReference type="ARBA" id="ARBA00038065"/>
    </source>
</evidence>
<evidence type="ECO:0000256" key="4">
    <source>
        <dbReference type="ARBA" id="ARBA00022692"/>
    </source>
</evidence>
<evidence type="ECO:0000256" key="15">
    <source>
        <dbReference type="SAM" id="MobiDB-lite"/>
    </source>
</evidence>
<evidence type="ECO:0000259" key="18">
    <source>
        <dbReference type="Pfam" id="PF08022"/>
    </source>
</evidence>
<evidence type="ECO:0000256" key="6">
    <source>
        <dbReference type="ARBA" id="ARBA00022857"/>
    </source>
</evidence>
<evidence type="ECO:0000256" key="9">
    <source>
        <dbReference type="ARBA" id="ARBA00023002"/>
    </source>
</evidence>
<feature type="transmembrane region" description="Helical" evidence="16">
    <location>
        <begin position="188"/>
        <end position="208"/>
    </location>
</feature>
<comment type="similarity">
    <text evidence="13">Belongs to the ferric reductase (FRE) family. AIM14 subfamily.</text>
</comment>
<keyword evidence="2" id="KW-0813">Transport</keyword>
<dbReference type="EMBL" id="BTGD01000003">
    <property type="protein sequence ID" value="GMM54762.1"/>
    <property type="molecule type" value="Genomic_DNA"/>
</dbReference>
<organism evidence="20 21">
    <name type="scientific">Maudiozyma humilis</name>
    <name type="common">Sour dough yeast</name>
    <name type="synonym">Kazachstania humilis</name>
    <dbReference type="NCBI Taxonomy" id="51915"/>
    <lineage>
        <taxon>Eukaryota</taxon>
        <taxon>Fungi</taxon>
        <taxon>Dikarya</taxon>
        <taxon>Ascomycota</taxon>
        <taxon>Saccharomycotina</taxon>
        <taxon>Saccharomycetes</taxon>
        <taxon>Saccharomycetales</taxon>
        <taxon>Saccharomycetaceae</taxon>
        <taxon>Maudiozyma</taxon>
    </lineage>
</organism>
<name>A0AAV5RUH5_MAUHU</name>
<dbReference type="Pfam" id="PF08030">
    <property type="entry name" value="NAD_binding_6"/>
    <property type="match status" value="1"/>
</dbReference>
<comment type="function">
    <text evidence="12">Probable cell surface metalloreductase. May be involved in iron or copper homeostasis.</text>
</comment>
<dbReference type="InterPro" id="IPR013121">
    <property type="entry name" value="Fe_red_NAD-bd_6"/>
</dbReference>
<dbReference type="GO" id="GO:0000293">
    <property type="term" value="F:ferric-chelate reductase activity"/>
    <property type="evidence" value="ECO:0007669"/>
    <property type="project" value="TreeGrafter"/>
</dbReference>
<keyword evidence="9" id="KW-0560">Oxidoreductase</keyword>
<gene>
    <name evidence="20" type="ORF">DAKH74_013780</name>
</gene>
<evidence type="ECO:0000256" key="14">
    <source>
        <dbReference type="ARBA" id="ARBA00039704"/>
    </source>
</evidence>
<reference evidence="20 21" key="1">
    <citation type="journal article" date="2023" name="Elife">
        <title>Identification of key yeast species and microbe-microbe interactions impacting larval growth of Drosophila in the wild.</title>
        <authorList>
            <person name="Mure A."/>
            <person name="Sugiura Y."/>
            <person name="Maeda R."/>
            <person name="Honda K."/>
            <person name="Sakurai N."/>
            <person name="Takahashi Y."/>
            <person name="Watada M."/>
            <person name="Katoh T."/>
            <person name="Gotoh A."/>
            <person name="Gotoh Y."/>
            <person name="Taniguchi I."/>
            <person name="Nakamura K."/>
            <person name="Hayashi T."/>
            <person name="Katayama T."/>
            <person name="Uemura T."/>
            <person name="Hattori Y."/>
        </authorList>
    </citation>
    <scope>NUCLEOTIDE SEQUENCE [LARGE SCALE GENOMIC DNA]</scope>
    <source>
        <strain evidence="20 21">KH-74</strain>
    </source>
</reference>
<feature type="domain" description="Ferric oxidoreductase" evidence="17">
    <location>
        <begin position="112"/>
        <end position="231"/>
    </location>
</feature>
<evidence type="ECO:0000256" key="16">
    <source>
        <dbReference type="SAM" id="Phobius"/>
    </source>
</evidence>
<dbReference type="Pfam" id="PF01794">
    <property type="entry name" value="Ferric_reduct"/>
    <property type="match status" value="1"/>
</dbReference>
<keyword evidence="3" id="KW-0285">Flavoprotein</keyword>
<keyword evidence="21" id="KW-1185">Reference proteome</keyword>
<feature type="domain" description="FAD-binding 8" evidence="18">
    <location>
        <begin position="285"/>
        <end position="341"/>
    </location>
</feature>
<evidence type="ECO:0000313" key="21">
    <source>
        <dbReference type="Proteomes" id="UP001377567"/>
    </source>
</evidence>
<evidence type="ECO:0000259" key="19">
    <source>
        <dbReference type="Pfam" id="PF08030"/>
    </source>
</evidence>
<dbReference type="GO" id="GO:0005886">
    <property type="term" value="C:plasma membrane"/>
    <property type="evidence" value="ECO:0007669"/>
    <property type="project" value="TreeGrafter"/>
</dbReference>
<feature type="transmembrane region" description="Helical" evidence="16">
    <location>
        <begin position="242"/>
        <end position="262"/>
    </location>
</feature>
<dbReference type="PANTHER" id="PTHR11972:SF198">
    <property type="entry name" value="METALLOREDUCTASE AIM14-RELATED"/>
    <property type="match status" value="1"/>
</dbReference>
<comment type="subcellular location">
    <subcellularLocation>
        <location evidence="1">Membrane</location>
        <topology evidence="1">Multi-pass membrane protein</topology>
    </subcellularLocation>
</comment>
<feature type="compositionally biased region" description="Basic and acidic residues" evidence="15">
    <location>
        <begin position="13"/>
        <end position="26"/>
    </location>
</feature>
<evidence type="ECO:0000256" key="7">
    <source>
        <dbReference type="ARBA" id="ARBA00022982"/>
    </source>
</evidence>
<keyword evidence="10" id="KW-0406">Ion transport</keyword>
<feature type="domain" description="Ferric reductase NAD binding" evidence="19">
    <location>
        <begin position="371"/>
        <end position="493"/>
    </location>
</feature>
<dbReference type="InterPro" id="IPR013112">
    <property type="entry name" value="FAD-bd_8"/>
</dbReference>
<feature type="transmembrane region" description="Helical" evidence="16">
    <location>
        <begin position="37"/>
        <end position="55"/>
    </location>
</feature>
<evidence type="ECO:0000256" key="2">
    <source>
        <dbReference type="ARBA" id="ARBA00022448"/>
    </source>
</evidence>
<feature type="transmembrane region" description="Helical" evidence="16">
    <location>
        <begin position="75"/>
        <end position="93"/>
    </location>
</feature>
<dbReference type="SFLD" id="SFLDF00463">
    <property type="entry name" value="AIM14"/>
    <property type="match status" value="1"/>
</dbReference>
<dbReference type="InterPro" id="IPR050369">
    <property type="entry name" value="RBOH/FRE"/>
</dbReference>
<evidence type="ECO:0000256" key="5">
    <source>
        <dbReference type="ARBA" id="ARBA00022827"/>
    </source>
</evidence>
<accession>A0AAV5RUH5</accession>
<comment type="caution">
    <text evidence="20">The sequence shown here is derived from an EMBL/GenBank/DDBJ whole genome shotgun (WGS) entry which is preliminary data.</text>
</comment>
<feature type="transmembrane region" description="Helical" evidence="16">
    <location>
        <begin position="215"/>
        <end position="236"/>
    </location>
</feature>
<sequence length="512" mass="58527">MTISAIVPPTVQPRHEGHDSEGQQDAHHSKHYANVNYGYNVLMFSLLYIFLLYALRNLPNRPSVTSLHARILNRLYNLDPVVHMSLVFIPLLITFPTRYSFFQNIGLYVKRLGRLSYALVPLNLILSLKPPTFPFKQGYTYDQFIPLHKWLSRLIFLIGIIHGVGFLLKWMSDSDVSFLAKCLNPQNFIGIVIFVLMIISIVLSIGVMRRRNYSLFYVVHKLVYLAFIFGVPIHARPGVAKPYIWICCILLIIHSLDSIILSKRVKLNSIIKDKTSPESTTLSIVNIPRFAAPDVFPPGTHLRISPYGCFNPLFWLLPSHPYTICSAPEESQLRLIVTETKFKMMPEKAYTVLGTYPSNLPPTLIEDIGQQILIVCGGSGIGYGLAVFKYFKHNTNVDYLKVVWLLKKQGDYEFLRSNLDMKDLKEGDNLSIFITGDVASPLQAFDGNEEAYEMQTNIHNRRINWTEDLDEYLQNKSEKSWMICCGPKSLVNDACLFAETHEINFISEFYSI</sequence>
<evidence type="ECO:0000313" key="20">
    <source>
        <dbReference type="EMBL" id="GMM54762.1"/>
    </source>
</evidence>